<name>A0A2R6Y5K7_9BACL</name>
<protein>
    <submittedName>
        <fullName evidence="1">Uncharacterized protein</fullName>
    </submittedName>
</protein>
<proteinExistence type="predicted"/>
<evidence type="ECO:0000313" key="2">
    <source>
        <dbReference type="Proteomes" id="UP000244338"/>
    </source>
</evidence>
<gene>
    <name evidence="1" type="ORF">BSOLF_0446</name>
</gene>
<dbReference type="SUPFAM" id="SSF53474">
    <property type="entry name" value="alpha/beta-Hydrolases"/>
    <property type="match status" value="1"/>
</dbReference>
<dbReference type="AlphaFoldDB" id="A0A2R6Y5K7"/>
<dbReference type="Gene3D" id="3.40.50.1820">
    <property type="entry name" value="alpha/beta hydrolase"/>
    <property type="match status" value="1"/>
</dbReference>
<comment type="caution">
    <text evidence="1">The sequence shown here is derived from an EMBL/GenBank/DDBJ whole genome shotgun (WGS) entry which is preliminary data.</text>
</comment>
<dbReference type="InterPro" id="IPR029058">
    <property type="entry name" value="AB_hydrolase_fold"/>
</dbReference>
<dbReference type="Proteomes" id="UP000244338">
    <property type="component" value="Unassembled WGS sequence"/>
</dbReference>
<reference evidence="2" key="1">
    <citation type="journal article" date="2018" name="Sci. Rep.">
        <title>Lignite coal burning seam in the remote Altai Mountains harbors a hydrogen-driven thermophilic microbial community.</title>
        <authorList>
            <person name="Kadnikov V.V."/>
            <person name="Mardanov A.V."/>
            <person name="Ivasenko D.A."/>
            <person name="Antsiferov D.V."/>
            <person name="Beletsky A.V."/>
            <person name="Karnachuk O.V."/>
            <person name="Ravin N.V."/>
        </authorList>
    </citation>
    <scope>NUCLEOTIDE SEQUENCE [LARGE SCALE GENOMIC DNA]</scope>
</reference>
<organism evidence="1 2">
    <name type="scientific">Candidatus Carbonibacillus altaicus</name>
    <dbReference type="NCBI Taxonomy" id="2163959"/>
    <lineage>
        <taxon>Bacteria</taxon>
        <taxon>Bacillati</taxon>
        <taxon>Bacillota</taxon>
        <taxon>Bacilli</taxon>
        <taxon>Bacillales</taxon>
        <taxon>Candidatus Carbonibacillus</taxon>
    </lineage>
</organism>
<sequence length="587" mass="64026">MTTRSLQRILRSLFVIAALLVFTASWISPVDAGKFFKPPATYEPGSWYVGATPDNLYPNAPVILFVQGLNSTAQTWWDNNDMYELAYQNGYQTAFVQLYDAGGTARSMWDNGRLLANTIREMYATFRKPFVIVAHSKGGIDTDAALIHYGAYPYVKKVITLGSPHDGAELADLAYSSWAGWLADILGAKSDGTYVLQTGYMQYFRQLTDTHPNAGKTPIVTLAGTKWGSFGSSYYWGGLYLSQFGTNDGVVTVNRAYHPNAPMIAVGGWNHDTIRKGSSTFNIIRQHIPLLTASAQTVTVASVAPPSSLTSSTLTSLASSSSLASPSLPSQLSSLSSSPVSYLSSETINRLSSSFSTSGTQVISTRLSAQTLRPQAVLNGSVYVRGGDAQKKVIETFAVEPSVQSLSLSWLNQGGVKSFTLRDPQGKVQYVQVSCEIDQEWFQGASVTQAAVSHPKPGMWTLEIEQSYASPYLLLAQFASPLNDKFQAKQGIRKWFVTLPDAAKSSIHGAPIWHMAALKYTLEQHTVKKIDRFDLSGIADGTLLELPVPQGLKEDSSKALINYTVDIQGYDEGGFPYNRTLIWSSMP</sequence>
<evidence type="ECO:0000313" key="1">
    <source>
        <dbReference type="EMBL" id="PTQ57935.1"/>
    </source>
</evidence>
<dbReference type="EMBL" id="PEBX01000001">
    <property type="protein sequence ID" value="PTQ57935.1"/>
    <property type="molecule type" value="Genomic_DNA"/>
</dbReference>
<accession>A0A2R6Y5K7</accession>